<dbReference type="EMBL" id="AWUE01012927">
    <property type="protein sequence ID" value="OMP08045.1"/>
    <property type="molecule type" value="Genomic_DNA"/>
</dbReference>
<reference evidence="2" key="1">
    <citation type="submission" date="2013-09" db="EMBL/GenBank/DDBJ databases">
        <title>Corchorus olitorius genome sequencing.</title>
        <authorList>
            <person name="Alam M."/>
            <person name="Haque M.S."/>
            <person name="Islam M.S."/>
            <person name="Emdad E.M."/>
            <person name="Islam M.M."/>
            <person name="Ahmed B."/>
            <person name="Halim A."/>
            <person name="Hossen Q.M.M."/>
            <person name="Hossain M.Z."/>
            <person name="Ahmed R."/>
            <person name="Khan M.M."/>
            <person name="Islam R."/>
            <person name="Rashid M.M."/>
            <person name="Khan S.A."/>
            <person name="Rahman M.S."/>
            <person name="Alam M."/>
            <person name="Yahiya A.S."/>
            <person name="Khan M.S."/>
            <person name="Azam M.S."/>
            <person name="Haque T."/>
            <person name="Lashkar M.Z.H."/>
            <person name="Akhand A.I."/>
            <person name="Morshed G."/>
            <person name="Roy S."/>
            <person name="Uddin K.S."/>
            <person name="Rabeya T."/>
            <person name="Hossain A.S."/>
            <person name="Chowdhury A."/>
            <person name="Snigdha A.R."/>
            <person name="Mortoza M.S."/>
            <person name="Matin S.A."/>
            <person name="Hoque S.M.E."/>
            <person name="Islam M.K."/>
            <person name="Roy D.K."/>
            <person name="Haider R."/>
            <person name="Moosa M.M."/>
            <person name="Elias S.M."/>
            <person name="Hasan A.M."/>
            <person name="Jahan S."/>
            <person name="Shafiuddin M."/>
            <person name="Mahmood N."/>
            <person name="Shommy N.S."/>
        </authorList>
    </citation>
    <scope>NUCLEOTIDE SEQUENCE [LARGE SCALE GENOMIC DNA]</scope>
    <source>
        <strain evidence="2">cv. O-4</strain>
    </source>
</reference>
<sequence length="151" mass="16224">MAISLSELKPFQQISLCDSTLQRRALLTAVAFSLPQSFSHCKAPSLPQSSHYSGSTVFTAELSLLRSTLFTAKLSIQSTATLAFSVVGGFFLRFGFACSSHFGAAFGETSARFKLGGGRGSDLLFIGIKGRSKEGATVGDNFRQARREKSR</sequence>
<protein>
    <submittedName>
        <fullName evidence="1">Uncharacterized protein</fullName>
    </submittedName>
</protein>
<name>A0A1R3KLT1_9ROSI</name>
<dbReference type="AlphaFoldDB" id="A0A1R3KLT1"/>
<accession>A0A1R3KLT1</accession>
<organism evidence="1 2">
    <name type="scientific">Corchorus olitorius</name>
    <dbReference type="NCBI Taxonomy" id="93759"/>
    <lineage>
        <taxon>Eukaryota</taxon>
        <taxon>Viridiplantae</taxon>
        <taxon>Streptophyta</taxon>
        <taxon>Embryophyta</taxon>
        <taxon>Tracheophyta</taxon>
        <taxon>Spermatophyta</taxon>
        <taxon>Magnoliopsida</taxon>
        <taxon>eudicotyledons</taxon>
        <taxon>Gunneridae</taxon>
        <taxon>Pentapetalae</taxon>
        <taxon>rosids</taxon>
        <taxon>malvids</taxon>
        <taxon>Malvales</taxon>
        <taxon>Malvaceae</taxon>
        <taxon>Grewioideae</taxon>
        <taxon>Apeibeae</taxon>
        <taxon>Corchorus</taxon>
    </lineage>
</organism>
<dbReference type="Proteomes" id="UP000187203">
    <property type="component" value="Unassembled WGS sequence"/>
</dbReference>
<gene>
    <name evidence="1" type="ORF">COLO4_06825</name>
</gene>
<evidence type="ECO:0000313" key="2">
    <source>
        <dbReference type="Proteomes" id="UP000187203"/>
    </source>
</evidence>
<keyword evidence="2" id="KW-1185">Reference proteome</keyword>
<proteinExistence type="predicted"/>
<evidence type="ECO:0000313" key="1">
    <source>
        <dbReference type="EMBL" id="OMP08045.1"/>
    </source>
</evidence>
<comment type="caution">
    <text evidence="1">The sequence shown here is derived from an EMBL/GenBank/DDBJ whole genome shotgun (WGS) entry which is preliminary data.</text>
</comment>